<dbReference type="Pfam" id="PF00089">
    <property type="entry name" value="Trypsin"/>
    <property type="match status" value="1"/>
</dbReference>
<keyword evidence="2" id="KW-0720">Serine protease</keyword>
<keyword evidence="3" id="KW-0732">Signal</keyword>
<dbReference type="InterPro" id="IPR001314">
    <property type="entry name" value="Peptidase_S1A"/>
</dbReference>
<dbReference type="SMART" id="SM00020">
    <property type="entry name" value="Tryp_SPc"/>
    <property type="match status" value="1"/>
</dbReference>
<keyword evidence="1" id="KW-1015">Disulfide bond</keyword>
<dbReference type="EMBL" id="OW152830">
    <property type="protein sequence ID" value="CAH2048548.1"/>
    <property type="molecule type" value="Genomic_DNA"/>
</dbReference>
<dbReference type="InterPro" id="IPR001254">
    <property type="entry name" value="Trypsin_dom"/>
</dbReference>
<evidence type="ECO:0000313" key="6">
    <source>
        <dbReference type="Proteomes" id="UP000837857"/>
    </source>
</evidence>
<dbReference type="InterPro" id="IPR009003">
    <property type="entry name" value="Peptidase_S1_PA"/>
</dbReference>
<reference evidence="5" key="1">
    <citation type="submission" date="2022-03" db="EMBL/GenBank/DDBJ databases">
        <authorList>
            <person name="Martin H S."/>
        </authorList>
    </citation>
    <scope>NUCLEOTIDE SEQUENCE</scope>
</reference>
<dbReference type="CDD" id="cd00190">
    <property type="entry name" value="Tryp_SPc"/>
    <property type="match status" value="1"/>
</dbReference>
<feature type="signal peptide" evidence="3">
    <location>
        <begin position="1"/>
        <end position="18"/>
    </location>
</feature>
<evidence type="ECO:0000313" key="5">
    <source>
        <dbReference type="EMBL" id="CAH2048548.1"/>
    </source>
</evidence>
<protein>
    <recommendedName>
        <fullName evidence="4">Peptidase S1 domain-containing protein</fullName>
    </recommendedName>
</protein>
<feature type="chain" id="PRO_5046062419" description="Peptidase S1 domain-containing protein" evidence="3">
    <location>
        <begin position="19"/>
        <end position="363"/>
    </location>
</feature>
<evidence type="ECO:0000259" key="4">
    <source>
        <dbReference type="PROSITE" id="PS50240"/>
    </source>
</evidence>
<dbReference type="PROSITE" id="PS00135">
    <property type="entry name" value="TRYPSIN_SER"/>
    <property type="match status" value="1"/>
</dbReference>
<dbReference type="InterPro" id="IPR043504">
    <property type="entry name" value="Peptidase_S1_PA_chymotrypsin"/>
</dbReference>
<dbReference type="PANTHER" id="PTHR24252">
    <property type="entry name" value="ACROSIN-RELATED"/>
    <property type="match status" value="1"/>
</dbReference>
<sequence length="363" mass="40131">MFVKTFICFYITIKVVAGQAGDSCLHKNISGVCSLINDCEVALRSIHTNGFHRLSRCGFDKNLEIVCCPLAKKLEDNHNIEDNEDNVKENAGVRRLRVADKECKNIVNRYNPPVDTHIIGGEIASAGEFPHTVALGYRESNKYFFRCGGSLISERHVLTAAHCVNPIDHIPPSIVRLGVVNISGSHWNADTDYGVEKIYLHPNSTRPRKYHDLAIIKLVKTVQTSDVVYPVCLYTKEKDPTVMLDISGWGKSDVTRAATSEVLLKARLTIVPRDICNQSYTVSRRLPEGIIDEQLCAQDTTGNTDTCQGDSGGPLQGLTQTDGHPRLVGITSFGNGCGTPVPGVYTRVYKYLDWIEAIVWPSN</sequence>
<dbReference type="PROSITE" id="PS50240">
    <property type="entry name" value="TRYPSIN_DOM"/>
    <property type="match status" value="1"/>
</dbReference>
<dbReference type="InterPro" id="IPR018114">
    <property type="entry name" value="TRYPSIN_HIS"/>
</dbReference>
<evidence type="ECO:0000256" key="3">
    <source>
        <dbReference type="SAM" id="SignalP"/>
    </source>
</evidence>
<dbReference type="Gene3D" id="2.40.10.10">
    <property type="entry name" value="Trypsin-like serine proteases"/>
    <property type="match status" value="2"/>
</dbReference>
<name>A0ABN8I418_9NEOP</name>
<dbReference type="PROSITE" id="PS00134">
    <property type="entry name" value="TRYPSIN_HIS"/>
    <property type="match status" value="1"/>
</dbReference>
<evidence type="ECO:0000256" key="2">
    <source>
        <dbReference type="RuleBase" id="RU363034"/>
    </source>
</evidence>
<accession>A0ABN8I418</accession>
<dbReference type="PRINTS" id="PR00722">
    <property type="entry name" value="CHYMOTRYPSIN"/>
</dbReference>
<dbReference type="PANTHER" id="PTHR24252:SF7">
    <property type="entry name" value="HYALIN"/>
    <property type="match status" value="1"/>
</dbReference>
<gene>
    <name evidence="5" type="ORF">IPOD504_LOCUS6163</name>
</gene>
<dbReference type="SUPFAM" id="SSF50494">
    <property type="entry name" value="Trypsin-like serine proteases"/>
    <property type="match status" value="1"/>
</dbReference>
<keyword evidence="2" id="KW-0645">Protease</keyword>
<keyword evidence="2" id="KW-0378">Hydrolase</keyword>
<evidence type="ECO:0000256" key="1">
    <source>
        <dbReference type="ARBA" id="ARBA00023157"/>
    </source>
</evidence>
<feature type="domain" description="Peptidase S1" evidence="4">
    <location>
        <begin position="118"/>
        <end position="360"/>
    </location>
</feature>
<proteinExistence type="predicted"/>
<feature type="non-terminal residue" evidence="5">
    <location>
        <position position="1"/>
    </location>
</feature>
<organism evidence="5 6">
    <name type="scientific">Iphiclides podalirius</name>
    <name type="common">scarce swallowtail</name>
    <dbReference type="NCBI Taxonomy" id="110791"/>
    <lineage>
        <taxon>Eukaryota</taxon>
        <taxon>Metazoa</taxon>
        <taxon>Ecdysozoa</taxon>
        <taxon>Arthropoda</taxon>
        <taxon>Hexapoda</taxon>
        <taxon>Insecta</taxon>
        <taxon>Pterygota</taxon>
        <taxon>Neoptera</taxon>
        <taxon>Endopterygota</taxon>
        <taxon>Lepidoptera</taxon>
        <taxon>Glossata</taxon>
        <taxon>Ditrysia</taxon>
        <taxon>Papilionoidea</taxon>
        <taxon>Papilionidae</taxon>
        <taxon>Papilioninae</taxon>
        <taxon>Iphiclides</taxon>
    </lineage>
</organism>
<dbReference type="InterPro" id="IPR033116">
    <property type="entry name" value="TRYPSIN_SER"/>
</dbReference>
<dbReference type="Proteomes" id="UP000837857">
    <property type="component" value="Chromosome 18"/>
</dbReference>
<keyword evidence="6" id="KW-1185">Reference proteome</keyword>